<feature type="region of interest" description="Disordered" evidence="8">
    <location>
        <begin position="1788"/>
        <end position="1826"/>
    </location>
</feature>
<evidence type="ECO:0000256" key="6">
    <source>
        <dbReference type="ARBA" id="ARBA00034494"/>
    </source>
</evidence>
<evidence type="ECO:0000256" key="4">
    <source>
        <dbReference type="ARBA" id="ARBA00022679"/>
    </source>
</evidence>
<protein>
    <recommendedName>
        <fullName evidence="3">HECT-type E3 ubiquitin transferase</fullName>
        <ecNumber evidence="3">2.3.2.26</ecNumber>
    </recommendedName>
</protein>
<dbReference type="Pfam" id="PF00632">
    <property type="entry name" value="HECT"/>
    <property type="match status" value="1"/>
</dbReference>
<dbReference type="SMART" id="SM00119">
    <property type="entry name" value="HECTc"/>
    <property type="match status" value="1"/>
</dbReference>
<evidence type="ECO:0000256" key="5">
    <source>
        <dbReference type="ARBA" id="ARBA00022786"/>
    </source>
</evidence>
<comment type="caution">
    <text evidence="10">The sequence shown here is derived from an EMBL/GenBank/DDBJ whole genome shotgun (WGS) entry which is preliminary data.</text>
</comment>
<evidence type="ECO:0000259" key="9">
    <source>
        <dbReference type="PROSITE" id="PS50237"/>
    </source>
</evidence>
<dbReference type="PROSITE" id="PS50237">
    <property type="entry name" value="HECT"/>
    <property type="match status" value="1"/>
</dbReference>
<feature type="compositionally biased region" description="Pro residues" evidence="8">
    <location>
        <begin position="2212"/>
        <end position="2221"/>
    </location>
</feature>
<comment type="catalytic activity">
    <reaction evidence="1">
        <text>S-ubiquitinyl-[E2 ubiquitin-conjugating enzyme]-L-cysteine + [acceptor protein]-L-lysine = [E2 ubiquitin-conjugating enzyme]-L-cysteine + N(6)-ubiquitinyl-[acceptor protein]-L-lysine.</text>
        <dbReference type="EC" id="2.3.2.26"/>
    </reaction>
</comment>
<evidence type="ECO:0000256" key="7">
    <source>
        <dbReference type="PROSITE-ProRule" id="PRU00104"/>
    </source>
</evidence>
<evidence type="ECO:0000256" key="8">
    <source>
        <dbReference type="SAM" id="MobiDB-lite"/>
    </source>
</evidence>
<dbReference type="InterPro" id="IPR000569">
    <property type="entry name" value="HECT_dom"/>
</dbReference>
<dbReference type="EMBL" id="CAUJNA010001313">
    <property type="protein sequence ID" value="CAJ1386000.1"/>
    <property type="molecule type" value="Genomic_DNA"/>
</dbReference>
<feature type="compositionally biased region" description="Low complexity" evidence="8">
    <location>
        <begin position="2190"/>
        <end position="2204"/>
    </location>
</feature>
<feature type="region of interest" description="Disordered" evidence="8">
    <location>
        <begin position="2986"/>
        <end position="3022"/>
    </location>
</feature>
<dbReference type="InterPro" id="IPR016024">
    <property type="entry name" value="ARM-type_fold"/>
</dbReference>
<feature type="active site" description="Glycyl thioester intermediate" evidence="7">
    <location>
        <position position="3426"/>
    </location>
</feature>
<dbReference type="InterPro" id="IPR010314">
    <property type="entry name" value="E3_Ub_ligase_DUF913"/>
</dbReference>
<feature type="compositionally biased region" description="Acidic residues" evidence="8">
    <location>
        <begin position="1960"/>
        <end position="1980"/>
    </location>
</feature>
<dbReference type="SUPFAM" id="SSF48371">
    <property type="entry name" value="ARM repeat"/>
    <property type="match status" value="1"/>
</dbReference>
<dbReference type="Gene3D" id="3.30.2410.10">
    <property type="entry name" value="Hect, E3 ligase catalytic domain"/>
    <property type="match status" value="1"/>
</dbReference>
<keyword evidence="4" id="KW-0808">Transferase</keyword>
<evidence type="ECO:0000256" key="2">
    <source>
        <dbReference type="ARBA" id="ARBA00004906"/>
    </source>
</evidence>
<name>A0AA36IE70_9DINO</name>
<dbReference type="EC" id="2.3.2.26" evidence="3"/>
<feature type="compositionally biased region" description="Pro residues" evidence="8">
    <location>
        <begin position="2440"/>
        <end position="2457"/>
    </location>
</feature>
<dbReference type="Pfam" id="PF06025">
    <property type="entry name" value="DUF913"/>
    <property type="match status" value="1"/>
</dbReference>
<dbReference type="SUPFAM" id="SSF56204">
    <property type="entry name" value="Hect, E3 ligase catalytic domain"/>
    <property type="match status" value="1"/>
</dbReference>
<feature type="region of interest" description="Disordered" evidence="8">
    <location>
        <begin position="1102"/>
        <end position="1128"/>
    </location>
</feature>
<dbReference type="InterPro" id="IPR035983">
    <property type="entry name" value="Hect_E3_ubiquitin_ligase"/>
</dbReference>
<feature type="region of interest" description="Disordered" evidence="8">
    <location>
        <begin position="2743"/>
        <end position="2775"/>
    </location>
</feature>
<feature type="compositionally biased region" description="Basic and acidic residues" evidence="8">
    <location>
        <begin position="2986"/>
        <end position="3014"/>
    </location>
</feature>
<dbReference type="CDD" id="cd00078">
    <property type="entry name" value="HECTc"/>
    <property type="match status" value="1"/>
</dbReference>
<proteinExistence type="inferred from homology"/>
<dbReference type="InterPro" id="IPR025527">
    <property type="entry name" value="HUWE1/Rev1_UBM"/>
</dbReference>
<feature type="region of interest" description="Disordered" evidence="8">
    <location>
        <begin position="2438"/>
        <end position="2457"/>
    </location>
</feature>
<dbReference type="Proteomes" id="UP001178507">
    <property type="component" value="Unassembled WGS sequence"/>
</dbReference>
<feature type="region of interest" description="Disordered" evidence="8">
    <location>
        <begin position="2054"/>
        <end position="2080"/>
    </location>
</feature>
<feature type="region of interest" description="Disordered" evidence="8">
    <location>
        <begin position="2124"/>
        <end position="2143"/>
    </location>
</feature>
<dbReference type="GO" id="GO:0005737">
    <property type="term" value="C:cytoplasm"/>
    <property type="evidence" value="ECO:0007669"/>
    <property type="project" value="TreeGrafter"/>
</dbReference>
<dbReference type="InterPro" id="IPR050409">
    <property type="entry name" value="E3_ubiq-protein_ligase"/>
</dbReference>
<accession>A0AA36IE70</accession>
<dbReference type="PANTHER" id="PTHR11254:SF67">
    <property type="entry name" value="E3 UBIQUITIN-PROTEIN LIGASE HUWE1"/>
    <property type="match status" value="1"/>
</dbReference>
<dbReference type="Gene3D" id="3.90.1750.10">
    <property type="entry name" value="Hect, E3 ligase catalytic domains"/>
    <property type="match status" value="1"/>
</dbReference>
<gene>
    <name evidence="10" type="ORF">EVOR1521_LOCUS12468</name>
</gene>
<evidence type="ECO:0000313" key="11">
    <source>
        <dbReference type="Proteomes" id="UP001178507"/>
    </source>
</evidence>
<dbReference type="FunFam" id="3.30.2160.10:FF:000001">
    <property type="entry name" value="E3 ubiquitin-protein ligase NEDD4-like"/>
    <property type="match status" value="1"/>
</dbReference>
<feature type="domain" description="HECT" evidence="9">
    <location>
        <begin position="3125"/>
        <end position="3459"/>
    </location>
</feature>
<feature type="region of interest" description="Disordered" evidence="8">
    <location>
        <begin position="2187"/>
        <end position="2255"/>
    </location>
</feature>
<feature type="compositionally biased region" description="Acidic residues" evidence="8">
    <location>
        <begin position="1909"/>
        <end position="1953"/>
    </location>
</feature>
<dbReference type="Gene3D" id="3.30.2160.10">
    <property type="entry name" value="Hect, E3 ligase catalytic domain"/>
    <property type="match status" value="1"/>
</dbReference>
<feature type="compositionally biased region" description="Basic and acidic residues" evidence="8">
    <location>
        <begin position="2743"/>
        <end position="2771"/>
    </location>
</feature>
<feature type="region of interest" description="Disordered" evidence="8">
    <location>
        <begin position="1905"/>
        <end position="1980"/>
    </location>
</feature>
<feature type="compositionally biased region" description="Low complexity" evidence="8">
    <location>
        <begin position="2942"/>
        <end position="2960"/>
    </location>
</feature>
<dbReference type="GO" id="GO:0006511">
    <property type="term" value="P:ubiquitin-dependent protein catabolic process"/>
    <property type="evidence" value="ECO:0007669"/>
    <property type="project" value="TreeGrafter"/>
</dbReference>
<keyword evidence="5 7" id="KW-0833">Ubl conjugation pathway</keyword>
<comment type="similarity">
    <text evidence="6">Belongs to the UPL family. TOM1/PTR1 subfamily.</text>
</comment>
<dbReference type="GO" id="GO:0000209">
    <property type="term" value="P:protein polyubiquitination"/>
    <property type="evidence" value="ECO:0007669"/>
    <property type="project" value="TreeGrafter"/>
</dbReference>
<dbReference type="PANTHER" id="PTHR11254">
    <property type="entry name" value="HECT DOMAIN UBIQUITIN-PROTEIN LIGASE"/>
    <property type="match status" value="1"/>
</dbReference>
<dbReference type="FunFam" id="3.90.1750.10:FF:000026">
    <property type="entry name" value="E3 ubiquitin-protein ligase HACE1"/>
    <property type="match status" value="1"/>
</dbReference>
<dbReference type="Pfam" id="PF14377">
    <property type="entry name" value="UBM"/>
    <property type="match status" value="3"/>
</dbReference>
<evidence type="ECO:0000313" key="10">
    <source>
        <dbReference type="EMBL" id="CAJ1386000.1"/>
    </source>
</evidence>
<reference evidence="10" key="1">
    <citation type="submission" date="2023-08" db="EMBL/GenBank/DDBJ databases">
        <authorList>
            <person name="Chen Y."/>
            <person name="Shah S."/>
            <person name="Dougan E. K."/>
            <person name="Thang M."/>
            <person name="Chan C."/>
        </authorList>
    </citation>
    <scope>NUCLEOTIDE SEQUENCE</scope>
</reference>
<dbReference type="FunFam" id="3.90.1750.10:FF:000003">
    <property type="entry name" value="E3 ubiquitin-protein ligase UPL1"/>
    <property type="match status" value="1"/>
</dbReference>
<comment type="pathway">
    <text evidence="2">Protein modification; protein ubiquitination.</text>
</comment>
<evidence type="ECO:0000256" key="1">
    <source>
        <dbReference type="ARBA" id="ARBA00000885"/>
    </source>
</evidence>
<feature type="region of interest" description="Disordered" evidence="8">
    <location>
        <begin position="2939"/>
        <end position="2962"/>
    </location>
</feature>
<evidence type="ECO:0000256" key="3">
    <source>
        <dbReference type="ARBA" id="ARBA00012485"/>
    </source>
</evidence>
<feature type="compositionally biased region" description="Low complexity" evidence="8">
    <location>
        <begin position="2229"/>
        <end position="2255"/>
    </location>
</feature>
<sequence>MQREVPPTSPLALKPAVSQCRALEWLAECSQAELLQQLRELKVQRWERCVASSWHPVLNRFDSILAAFADPARGEGGPTEELVCEVLRVLHDIVFLHQELKGAVDRLRDLLQCSELKVLLGALRCLAACPPSRHLQSGAVAMERRLEVLACAGAPSVLGGMGFRDACSEGDFGVGDFQFEVPGYAGTDPSEPSMLKAQADTFEALNAQFEASTTIPDTARPALALQLRLWCRSRSLEGRREVAAIALLAICNAVKHIGPYVLQQYLQKRPGLLSELCELLQSLHAVGPDAGVAALRVTGAILDSRFGQSRSEASQLSQMLGLSLPHGIVACALRGLLGHQPMPDQLEDHNKVLLAALDLFQITTVSNHQTTAQLGHAGMILAMLELMQKTDVPSLPTVTAMLRCLELAAEVSGTAALVLFRDFSGLQAFSLRLQREVELITALDFSGDAFDLEPPSDAEQRQRFWELLEEVIARRRLCRQLLKNIQTALQCTEVLQAGLANVFQGPLMDALKTALKEPQKVGLSLFGTAIDIVSSIIQDDPARVPQMIDSGVLPGIVAALNKETMRSAECLSFVPGVLASIALHAVGEDFLLNSPSKPIQLLTHILVDASFAPLLHSQPELAQIMSTQVDKVLRNRPSGPNQLTEHVVDCMLDGMRSILEEAKAYPEWTPLDLEDHTDYLSDRLAPFSRFCWSILSTNEQTLKSFLEKKGLQLVRQLQELPCLPYHLTSLEGQQHPMASLFNLQARGPDGNLAVAAELMEMLHVNLEQAEPTLKECLPGDPYAILGAMEESKVAALLRSVSRAASALEGLLCVCREGSSVQVLEAVRAPLKDVGQLGTSIFCIAAWYPQERERAPATSSYHEMIKALFSPTPPAAAAAGSWGPDDVPPEKEQPVQGKLLEAARQCFRLTAHAARQLLVVVSKQLHSRARQREVSPTISGVASDLAEVAKVYLSSAQPTDATASMRWTSDIFDLLLRMHEEQNRVAVRPLSLSAFYQVGGFELLGPILQKVGESLDLESGPAALGSALAYLEKVTSHKRFTNAPQVSLLKAEDGFIPKDPLCRSVQAESLRILLPVWRGGDLSRFPDNAARSLMKVWVHSLDGPRDIPPRPSGASGAAPPAPGPRWPDATRQSMVTSLIDMGFPREQIERRLQDIDPGTRPDIPTLIMMMDGDGSMPPAPPPPQAIPPAQPPAEDAPGVKAKTTAEFQSLVADMLQDLLPRILLFGRKVPKAIPVVADAMAFIVAVPIQLWDGAVGKNGTEANAGSVVQACLEALGDAPPPDTLACVAQVLASLLHRRQQVVAAIGTAGAQSLLEKLQTWCSMSLDFDKPSSERGYRLLHCSGSGPFAGESETLLAPPSWFTPVVVCAHQLLSKVELVKLRDGGEALETETQKTWVSLIMDIIYGFPGLDGGLTQSCLQVLTRICATSVGSSALVSYQLNPKFSASCVVAEGAVLSLQLLLRLGKQAAFQGLLQMLAALVVLLLEEGPTLQQHMETQILELFAARKEMPARDIYRQLFPLMSRNPQLFEEALKAVTQRTILSGETLALELIPEAEKTQRAKLRGQLPPGALPVLQTLVNEIGFGVDLQFRTSYQKLHEAAGKAVEKAEEPLPADSLPPPFPLALGPNCVLCVLDSLLLRIPGLSALLLKPPLALAAEPKEEPGFFLVTSSSAAEQKSLLLLMMRHLLPQLAQLSELWPKQFELLRPSQKSALSGTMNPVQRLLPHLGAVLCSAARHPGEPRRALVVEAVVALRALADGPKSQEEQGSYGAQVATVSSIVARLLSAASADRKDDKDEDAEAGAAEAPGGSSASPKKAAGREAKTQKRGRSFFSAAGELQALREGFVAVLKHLAMRDAGPASAVVRCLELLSRWEVQTGPEPRDSESGELLESDARVLRALRDAPLEHVEVAEEAVGPDEEDDEEDDLGEGGEALDEDEDEGWVMDQMDDQVDGDEAERVHDDGEEDGDEDDDGDYDEEDEEDLEGVMGDFGQEAHGISSVVLVNELRDQLLGQGPGVLQNVVFDQEQSRMEGGDGMTFRVDIDLGQGGVIQGVHRGGQMRRMQMPPSRGMRGPAQGLGNGPAWEPGEMDAPAEHPLLRREPFPHGEQENNRMPPWMAPAGGLRHFLGSNFEPARSGPATAASPPVSEDFDAIFTEVSGRLQNHLRARPSTPSPSPQADVAEDLARLNEEAGRAAAPAETQAQASAQEAKEAPAAPVPAEPPAPEPKEPEAEAASAPAEAAPAEAAPAEAPAAAAAEPAEDPAAALGIAELERLATSLGCTQTALLQAAEIDATVVAELPEEMRGAVVMATLSQVNVDHLRRSSAPPAGAAPDTGGDDEIDASVLEALPPEIRAEVMAEQERRRREQERARAAAVPAPVAVAPTASISGDMDNASFIASLDPMLREEVLMTAPEEVLQTLPAELVAEAQMIRDRAFMRIAREGPPPQPAPVRPAPRPQPRPVARQHQYLQAMEQQLSQGGRRPFLHGMDGRVRQAGEDFMAQLGLALGGTRNRQDLISQLGMALGGSRGRQAPLVVAAGTNSPRLASFDKADRALLERLDEYDDCQDPEPLPPAAIPDVCQLLYFRNEVAVTPLTRLFFNLSLHPTTRNFTLGQFLVLLCKEPQAFGSTETSLPPAHLYEGLENGQLPTSTATEVKAVGSQRVLQIMAYLLRRIPQCGEFFAKPLQNEPWLEGDAPLVGGGKLSDLVGNYSVNVLLRLLTTTLFLASSRHAAWLLAILHALMVPQKQEEKDKPPAEGKEAKEKNEKGEDKKEPAEQQSLERWSKINKEMHAVLSQESVLSLCRFLCQAGSGHGSSGEADTFQMAGEILVALAASPEHLAMVRTELMTVLAYLVTNIEADLVKCEPGSADPSTMETRLLRLVRTLAEVFKEAAKASPKELKIEVFLQEARLEDLWVSLDRTLARLHDTEVFATPAQRILSTGVAPSQLRGESSSVSGSLASNVQTTPPKPLLNRLLPLIEAFFVLHNGSKEAESESKEQELEGGTEEEKKTSPQEQEARQGSSSSGLGKQVFANFVEVTLVERSRFGEFCKQHRRPLNALIKQTPALLNKSFSPLLKHMPHCLDFDNKRAYFRSQLRSRRMESRYETIRLRVRRTEIFMDSYHQLRRRTGEEMRAKIQVQFQGEEGIDAGGVGKEWYGALAKEIFNPNYALFVQAGGKACTYHPNPMSYVTRDHLDYFHFIGRVIGKAIHDAQNLEAWFTRGFYKHMLGKKVIAADLEAFDPEYFSNLKWMLDNDITEVVEPYFCAESDELGQMKVVDLKPNGRNLPVTNENKYEYIQLMAEHKMTKCVQQQIDAFLRGLHEIVPPELLSLFDDKELELLISGLPDIDIEDLKANTEYHNYTPQSDQIQWFWKVLSEFSQEQRAWFLQFATGTSRVPVEGFKGLVGMRGPQKFCIHRAYGPDRLPSAHTCFNQLDLPDYPSEEVLREKLLQAVHEGHEGFGFA</sequence>
<organism evidence="10 11">
    <name type="scientific">Effrenium voratum</name>
    <dbReference type="NCBI Taxonomy" id="2562239"/>
    <lineage>
        <taxon>Eukaryota</taxon>
        <taxon>Sar</taxon>
        <taxon>Alveolata</taxon>
        <taxon>Dinophyceae</taxon>
        <taxon>Suessiales</taxon>
        <taxon>Symbiodiniaceae</taxon>
        <taxon>Effrenium</taxon>
    </lineage>
</organism>
<feature type="compositionally biased region" description="Low complexity" evidence="8">
    <location>
        <begin position="1799"/>
        <end position="1813"/>
    </location>
</feature>
<keyword evidence="11" id="KW-1185">Reference proteome</keyword>
<dbReference type="GO" id="GO:0061630">
    <property type="term" value="F:ubiquitin protein ligase activity"/>
    <property type="evidence" value="ECO:0007669"/>
    <property type="project" value="UniProtKB-EC"/>
</dbReference>
<dbReference type="FunFam" id="3.30.2410.10:FF:000009">
    <property type="entry name" value="Probable E3 ubiquitin-protein ligase HECTD2"/>
    <property type="match status" value="1"/>
</dbReference>